<dbReference type="HOGENOM" id="CLU_1697540_0_0_1"/>
<name>T1GDB5_MEGSC</name>
<dbReference type="EMBL" id="CAQQ02120665">
    <property type="status" value="NOT_ANNOTATED_CDS"/>
    <property type="molecule type" value="Genomic_DNA"/>
</dbReference>
<protein>
    <submittedName>
        <fullName evidence="1">Uncharacterized protein</fullName>
    </submittedName>
</protein>
<dbReference type="EnsemblMetazoa" id="MESCA001298-RA">
    <property type="protein sequence ID" value="MESCA001298-PA"/>
    <property type="gene ID" value="MESCA001298"/>
</dbReference>
<proteinExistence type="predicted"/>
<keyword evidence="2" id="KW-1185">Reference proteome</keyword>
<evidence type="ECO:0000313" key="2">
    <source>
        <dbReference type="Proteomes" id="UP000015102"/>
    </source>
</evidence>
<sequence>MKYALSSSTDFNRLFSTQRRSPTIEEVRSAMQRLKNNKNLSHSWLYLTLYLSLKNFKTSIFILPNRNNSGWGNKIPIAYQNQAAKSQSPLQKTFDYEKWKHASDHEEGHTRISTRNDHELRDTDLFLEPSTDQGRDVSSKQSLYTTTAISRFYRR</sequence>
<reference evidence="2" key="1">
    <citation type="submission" date="2013-02" db="EMBL/GenBank/DDBJ databases">
        <authorList>
            <person name="Hughes D."/>
        </authorList>
    </citation>
    <scope>NUCLEOTIDE SEQUENCE</scope>
    <source>
        <strain>Durham</strain>
        <strain evidence="2">NC isolate 2 -- Noor lab</strain>
    </source>
</reference>
<dbReference type="AlphaFoldDB" id="T1GDB5"/>
<accession>T1GDB5</accession>
<organism evidence="1 2">
    <name type="scientific">Megaselia scalaris</name>
    <name type="common">Humpbacked fly</name>
    <name type="synonym">Phora scalaris</name>
    <dbReference type="NCBI Taxonomy" id="36166"/>
    <lineage>
        <taxon>Eukaryota</taxon>
        <taxon>Metazoa</taxon>
        <taxon>Ecdysozoa</taxon>
        <taxon>Arthropoda</taxon>
        <taxon>Hexapoda</taxon>
        <taxon>Insecta</taxon>
        <taxon>Pterygota</taxon>
        <taxon>Neoptera</taxon>
        <taxon>Endopterygota</taxon>
        <taxon>Diptera</taxon>
        <taxon>Brachycera</taxon>
        <taxon>Muscomorpha</taxon>
        <taxon>Platypezoidea</taxon>
        <taxon>Phoridae</taxon>
        <taxon>Megaseliini</taxon>
        <taxon>Megaselia</taxon>
    </lineage>
</organism>
<reference evidence="1" key="2">
    <citation type="submission" date="2015-06" db="UniProtKB">
        <authorList>
            <consortium name="EnsemblMetazoa"/>
        </authorList>
    </citation>
    <scope>IDENTIFICATION</scope>
</reference>
<dbReference type="EMBL" id="CAQQ02120664">
    <property type="status" value="NOT_ANNOTATED_CDS"/>
    <property type="molecule type" value="Genomic_DNA"/>
</dbReference>
<evidence type="ECO:0000313" key="1">
    <source>
        <dbReference type="EnsemblMetazoa" id="MESCA001298-PA"/>
    </source>
</evidence>
<dbReference type="Proteomes" id="UP000015102">
    <property type="component" value="Unassembled WGS sequence"/>
</dbReference>